<dbReference type="SUPFAM" id="SSF49464">
    <property type="entry name" value="Carboxypeptidase regulatory domain-like"/>
    <property type="match status" value="1"/>
</dbReference>
<dbReference type="RefSeq" id="WP_126761287.1">
    <property type="nucleotide sequence ID" value="NZ_JBHLTZ010000004.1"/>
</dbReference>
<keyword evidence="3" id="KW-1185">Reference proteome</keyword>
<sequence>MRNFQIAALLFLLGSAAANFSHARELTVRVNDEKGAPLPKVIVSTEHPGAESSSDNAVMDQVDRLFKPFILTIKPGTAVNFPNSDNIRHQVYSFSPAKTFEVPLYSNREAPLITFPSAGVVVLGCNIHDHMRAYIYVSPHAQSVPTDAQGEAILEIADGATAVNFWYPGLGESATAEYTVAVGAEQSSLNVTLPVTRQQQNPPETSPLQERFNRLKQNVN</sequence>
<dbReference type="EMBL" id="PIPW01000001">
    <property type="protein sequence ID" value="RUO54155.1"/>
    <property type="molecule type" value="Genomic_DNA"/>
</dbReference>
<dbReference type="InterPro" id="IPR034242">
    <property type="entry name" value="MauL"/>
</dbReference>
<name>A0A432XZG9_9GAMM</name>
<dbReference type="InterPro" id="IPR008969">
    <property type="entry name" value="CarboxyPept-like_regulatory"/>
</dbReference>
<organism evidence="2 3">
    <name type="scientific">Pseudidiomarina halophila</name>
    <dbReference type="NCBI Taxonomy" id="1449799"/>
    <lineage>
        <taxon>Bacteria</taxon>
        <taxon>Pseudomonadati</taxon>
        <taxon>Pseudomonadota</taxon>
        <taxon>Gammaproteobacteria</taxon>
        <taxon>Alteromonadales</taxon>
        <taxon>Idiomarinaceae</taxon>
        <taxon>Pseudidiomarina</taxon>
    </lineage>
</organism>
<accession>A0A432XZG9</accession>
<dbReference type="Gene3D" id="2.60.40.420">
    <property type="entry name" value="Cupredoxins - blue copper proteins"/>
    <property type="match status" value="1"/>
</dbReference>
<comment type="caution">
    <text evidence="2">The sequence shown here is derived from an EMBL/GenBank/DDBJ whole genome shotgun (WGS) entry which is preliminary data.</text>
</comment>
<evidence type="ECO:0000313" key="2">
    <source>
        <dbReference type="EMBL" id="RUO54155.1"/>
    </source>
</evidence>
<protein>
    <submittedName>
        <fullName evidence="2">Methylamine utilization protein</fullName>
    </submittedName>
</protein>
<evidence type="ECO:0000313" key="3">
    <source>
        <dbReference type="Proteomes" id="UP000287198"/>
    </source>
</evidence>
<reference evidence="3" key="1">
    <citation type="journal article" date="2018" name="Front. Microbiol.">
        <title>Genome-Based Analysis Reveals the Taxonomy and Diversity of the Family Idiomarinaceae.</title>
        <authorList>
            <person name="Liu Y."/>
            <person name="Lai Q."/>
            <person name="Shao Z."/>
        </authorList>
    </citation>
    <scope>NUCLEOTIDE SEQUENCE [LARGE SCALE GENOMIC DNA]</scope>
    <source>
        <strain evidence="3">BH195</strain>
    </source>
</reference>
<dbReference type="AlphaFoldDB" id="A0A432XZG9"/>
<dbReference type="CDD" id="cd04221">
    <property type="entry name" value="MauL"/>
    <property type="match status" value="1"/>
</dbReference>
<evidence type="ECO:0000256" key="1">
    <source>
        <dbReference type="SAM" id="SignalP"/>
    </source>
</evidence>
<gene>
    <name evidence="2" type="ORF">CWI69_01650</name>
</gene>
<keyword evidence="1" id="KW-0732">Signal</keyword>
<proteinExistence type="predicted"/>
<feature type="chain" id="PRO_5019075798" evidence="1">
    <location>
        <begin position="24"/>
        <end position="220"/>
    </location>
</feature>
<dbReference type="OrthoDB" id="9772097at2"/>
<dbReference type="Proteomes" id="UP000287198">
    <property type="component" value="Unassembled WGS sequence"/>
</dbReference>
<feature type="signal peptide" evidence="1">
    <location>
        <begin position="1"/>
        <end position="23"/>
    </location>
</feature>
<dbReference type="SUPFAM" id="SSF49503">
    <property type="entry name" value="Cupredoxins"/>
    <property type="match status" value="1"/>
</dbReference>
<dbReference type="InterPro" id="IPR008972">
    <property type="entry name" value="Cupredoxin"/>
</dbReference>